<dbReference type="OrthoDB" id="2084397at2"/>
<dbReference type="RefSeq" id="WP_043142367.1">
    <property type="nucleotide sequence ID" value="NZ_AP022337.1"/>
</dbReference>
<evidence type="ECO:0000313" key="2">
    <source>
        <dbReference type="Proteomes" id="UP000030960"/>
    </source>
</evidence>
<evidence type="ECO:0000313" key="1">
    <source>
        <dbReference type="EMBL" id="KHQ52717.1"/>
    </source>
</evidence>
<protein>
    <submittedName>
        <fullName evidence="1">Uncharacterized protein</fullName>
    </submittedName>
</protein>
<name>A0A0B3RX89_9RHOB</name>
<dbReference type="SUPFAM" id="SSF56978">
    <property type="entry name" value="Perfringolysin"/>
    <property type="match status" value="1"/>
</dbReference>
<gene>
    <name evidence="1" type="ORF">OA50_02753</name>
</gene>
<dbReference type="InterPro" id="IPR038700">
    <property type="entry name" value="Thiol_cytolys_C_sf"/>
</dbReference>
<proteinExistence type="predicted"/>
<dbReference type="InterPro" id="IPR036359">
    <property type="entry name" value="Thiol_cytolysin_sf"/>
</dbReference>
<dbReference type="EMBL" id="JSUQ01000010">
    <property type="protein sequence ID" value="KHQ52717.1"/>
    <property type="molecule type" value="Genomic_DNA"/>
</dbReference>
<comment type="caution">
    <text evidence="1">The sequence shown here is derived from an EMBL/GenBank/DDBJ whole genome shotgun (WGS) entry which is preliminary data.</text>
</comment>
<dbReference type="GO" id="GO:0015485">
    <property type="term" value="F:cholesterol binding"/>
    <property type="evidence" value="ECO:0007669"/>
    <property type="project" value="InterPro"/>
</dbReference>
<keyword evidence="2" id="KW-1185">Reference proteome</keyword>
<accession>A0A0B3RX89</accession>
<dbReference type="Proteomes" id="UP000030960">
    <property type="component" value="Unassembled WGS sequence"/>
</dbReference>
<organism evidence="1 2">
    <name type="scientific">Mameliella alba</name>
    <dbReference type="NCBI Taxonomy" id="561184"/>
    <lineage>
        <taxon>Bacteria</taxon>
        <taxon>Pseudomonadati</taxon>
        <taxon>Pseudomonadota</taxon>
        <taxon>Alphaproteobacteria</taxon>
        <taxon>Rhodobacterales</taxon>
        <taxon>Roseobacteraceae</taxon>
        <taxon>Mameliella</taxon>
    </lineage>
</organism>
<dbReference type="AlphaFoldDB" id="A0A0B3RX89"/>
<dbReference type="Gene3D" id="2.60.40.1430">
    <property type="entry name" value="Perfringolysin, domain 4"/>
    <property type="match status" value="1"/>
</dbReference>
<sequence length="122" mass="13275">MFDFCKVAVAAPMAFAFSLFVPDVAQAADSRVCVKNDGAFVARFEVDYDEGGRRVHTHSGNFTAGTQKCIRVPEDSTNMFVSAQEEWFIASWSTVCEKGFDGPEDLNLTLSGTTLNAKCSGM</sequence>
<reference evidence="1 2" key="1">
    <citation type="submission" date="2014-10" db="EMBL/GenBank/DDBJ databases">
        <title>Genome sequence of Ponticoccus sp. strain UMTAT08 isolated from clonal culture of toxic dinoflagellate Alexandrium tamiyavanichii.</title>
        <authorList>
            <person name="Gan H.Y."/>
            <person name="Muhd D.-D."/>
            <person name="Mohd Noor M.E."/>
            <person name="Yeong Y.S."/>
            <person name="Usup G."/>
        </authorList>
    </citation>
    <scope>NUCLEOTIDE SEQUENCE [LARGE SCALE GENOMIC DNA]</scope>
    <source>
        <strain evidence="1 2">UMTAT08</strain>
    </source>
</reference>